<dbReference type="OrthoDB" id="3099807at2759"/>
<evidence type="ECO:0000256" key="1">
    <source>
        <dbReference type="SAM" id="Phobius"/>
    </source>
</evidence>
<name>A0A8H6SM12_9AGAR</name>
<sequence length="429" mass="47340">MPPSMAASPNAPLRLRQHLTPSTTTITAYLVLVVVQYLIPDRGVDYSAPHAAAAYALITPFMYIALGHIAGRVVSPTIVKLLSLTGIMKEDPKPVMVTNDEEAAVAVEATPAAPRKVAGFLQSLIPTFIIAALNVPAAALLHISQRPQSASSWFMIVSGTISTLGRVMKNVFIYASLGLLALVAFSLAPILIMRHQARVVQTLTYMTLIGGILLAYSITLNTLWRLDLQAQSLQSLLAHFRWQAIYVISPAACWFGALVFFLETFYLFTTKTADYLFRRALVVEPSLFRVKDSYRPPSYFDRIWVFLQSIVLPAVLILSGLCLQERGEKLHRWGQVLAIVGSLSSGIFALDFGLYFFVVKNTAPSLSTANTSTLDRLALSAGVYLLTNRNGESFWTMLERLKQEDTARVIEREKNLEELEVGTEIEAKA</sequence>
<feature type="transmembrane region" description="Helical" evidence="1">
    <location>
        <begin position="171"/>
        <end position="192"/>
    </location>
</feature>
<feature type="transmembrane region" description="Helical" evidence="1">
    <location>
        <begin position="51"/>
        <end position="71"/>
    </location>
</feature>
<feature type="transmembrane region" description="Helical" evidence="1">
    <location>
        <begin position="20"/>
        <end position="39"/>
    </location>
</feature>
<dbReference type="GeneID" id="59347112"/>
<dbReference type="RefSeq" id="XP_037220240.1">
    <property type="nucleotide sequence ID" value="XM_037364596.1"/>
</dbReference>
<keyword evidence="3" id="KW-1185">Reference proteome</keyword>
<feature type="transmembrane region" description="Helical" evidence="1">
    <location>
        <begin position="303"/>
        <end position="324"/>
    </location>
</feature>
<dbReference type="AlphaFoldDB" id="A0A8H6SM12"/>
<keyword evidence="1" id="KW-1133">Transmembrane helix</keyword>
<feature type="transmembrane region" description="Helical" evidence="1">
    <location>
        <begin position="336"/>
        <end position="358"/>
    </location>
</feature>
<feature type="transmembrane region" description="Helical" evidence="1">
    <location>
        <begin position="245"/>
        <end position="268"/>
    </location>
</feature>
<dbReference type="Proteomes" id="UP000636479">
    <property type="component" value="Unassembled WGS sequence"/>
</dbReference>
<comment type="caution">
    <text evidence="2">The sequence shown here is derived from an EMBL/GenBank/DDBJ whole genome shotgun (WGS) entry which is preliminary data.</text>
</comment>
<evidence type="ECO:0000313" key="2">
    <source>
        <dbReference type="EMBL" id="KAF7302240.1"/>
    </source>
</evidence>
<reference evidence="2" key="1">
    <citation type="submission" date="2020-05" db="EMBL/GenBank/DDBJ databases">
        <title>Mycena genomes resolve the evolution of fungal bioluminescence.</title>
        <authorList>
            <person name="Tsai I.J."/>
        </authorList>
    </citation>
    <scope>NUCLEOTIDE SEQUENCE</scope>
    <source>
        <strain evidence="2">171206Taipei</strain>
    </source>
</reference>
<keyword evidence="1" id="KW-0812">Transmembrane</keyword>
<protein>
    <submittedName>
        <fullName evidence="2">Uncharacterized protein</fullName>
    </submittedName>
</protein>
<keyword evidence="1" id="KW-0472">Membrane</keyword>
<evidence type="ECO:0000313" key="3">
    <source>
        <dbReference type="Proteomes" id="UP000636479"/>
    </source>
</evidence>
<organism evidence="2 3">
    <name type="scientific">Mycena indigotica</name>
    <dbReference type="NCBI Taxonomy" id="2126181"/>
    <lineage>
        <taxon>Eukaryota</taxon>
        <taxon>Fungi</taxon>
        <taxon>Dikarya</taxon>
        <taxon>Basidiomycota</taxon>
        <taxon>Agaricomycotina</taxon>
        <taxon>Agaricomycetes</taxon>
        <taxon>Agaricomycetidae</taxon>
        <taxon>Agaricales</taxon>
        <taxon>Marasmiineae</taxon>
        <taxon>Mycenaceae</taxon>
        <taxon>Mycena</taxon>
    </lineage>
</organism>
<feature type="transmembrane region" description="Helical" evidence="1">
    <location>
        <begin position="204"/>
        <end position="224"/>
    </location>
</feature>
<dbReference type="EMBL" id="JACAZF010000006">
    <property type="protein sequence ID" value="KAF7302240.1"/>
    <property type="molecule type" value="Genomic_DNA"/>
</dbReference>
<gene>
    <name evidence="2" type="ORF">MIND_00791000</name>
</gene>
<accession>A0A8H6SM12</accession>
<proteinExistence type="predicted"/>
<feature type="transmembrane region" description="Helical" evidence="1">
    <location>
        <begin position="124"/>
        <end position="143"/>
    </location>
</feature>